<dbReference type="RefSeq" id="WP_110017255.1">
    <property type="nucleotide sequence ID" value="NZ_QGTJ01000002.1"/>
</dbReference>
<name>A0A317MY68_9GAMM</name>
<dbReference type="EMBL" id="QGTJ01000002">
    <property type="protein sequence ID" value="PWV64610.1"/>
    <property type="molecule type" value="Genomic_DNA"/>
</dbReference>
<feature type="repeat" description="TPR" evidence="1">
    <location>
        <begin position="17"/>
        <end position="50"/>
    </location>
</feature>
<dbReference type="Gene3D" id="1.25.40.10">
    <property type="entry name" value="Tetratricopeptide repeat domain"/>
    <property type="match status" value="1"/>
</dbReference>
<keyword evidence="3" id="KW-1185">Reference proteome</keyword>
<gene>
    <name evidence="2" type="ORF">C7443_102260</name>
</gene>
<dbReference type="InterPro" id="IPR011990">
    <property type="entry name" value="TPR-like_helical_dom_sf"/>
</dbReference>
<organism evidence="2 3">
    <name type="scientific">Plasticicumulans acidivorans</name>
    <dbReference type="NCBI Taxonomy" id="886464"/>
    <lineage>
        <taxon>Bacteria</taxon>
        <taxon>Pseudomonadati</taxon>
        <taxon>Pseudomonadota</taxon>
        <taxon>Gammaproteobacteria</taxon>
        <taxon>Candidatus Competibacteraceae</taxon>
        <taxon>Plasticicumulans</taxon>
    </lineage>
</organism>
<protein>
    <submittedName>
        <fullName evidence="2">Tetratricopeptide repeat protein</fullName>
    </submittedName>
</protein>
<dbReference type="AlphaFoldDB" id="A0A317MY68"/>
<evidence type="ECO:0000313" key="3">
    <source>
        <dbReference type="Proteomes" id="UP000246569"/>
    </source>
</evidence>
<dbReference type="Pfam" id="PF14559">
    <property type="entry name" value="TPR_19"/>
    <property type="match status" value="1"/>
</dbReference>
<evidence type="ECO:0000313" key="2">
    <source>
        <dbReference type="EMBL" id="PWV64610.1"/>
    </source>
</evidence>
<accession>A0A317MY68</accession>
<dbReference type="PROSITE" id="PS50005">
    <property type="entry name" value="TPR"/>
    <property type="match status" value="1"/>
</dbReference>
<keyword evidence="1" id="KW-0802">TPR repeat</keyword>
<dbReference type="OrthoDB" id="1668776at2"/>
<dbReference type="SMART" id="SM00028">
    <property type="entry name" value="TPR"/>
    <property type="match status" value="2"/>
</dbReference>
<sequence length="110" mass="11854">MNPAALEAMLARGQDNALLRFTLGQLYLQAGEAARAIEHLQRAVEQDAQYSAAWKLLGRARHAAGDAAAAVSAFEHGIAIARDKGDLQAMKEMQVFCKRARRDADAAPGH</sequence>
<proteinExistence type="predicted"/>
<dbReference type="SUPFAM" id="SSF48452">
    <property type="entry name" value="TPR-like"/>
    <property type="match status" value="1"/>
</dbReference>
<dbReference type="Proteomes" id="UP000246569">
    <property type="component" value="Unassembled WGS sequence"/>
</dbReference>
<comment type="caution">
    <text evidence="2">The sequence shown here is derived from an EMBL/GenBank/DDBJ whole genome shotgun (WGS) entry which is preliminary data.</text>
</comment>
<evidence type="ECO:0000256" key="1">
    <source>
        <dbReference type="PROSITE-ProRule" id="PRU00339"/>
    </source>
</evidence>
<reference evidence="2 3" key="1">
    <citation type="submission" date="2018-05" db="EMBL/GenBank/DDBJ databases">
        <title>Genomic Encyclopedia of Type Strains, Phase IV (KMG-IV): sequencing the most valuable type-strain genomes for metagenomic binning, comparative biology and taxonomic classification.</title>
        <authorList>
            <person name="Goeker M."/>
        </authorList>
    </citation>
    <scope>NUCLEOTIDE SEQUENCE [LARGE SCALE GENOMIC DNA]</scope>
    <source>
        <strain evidence="2 3">DSM 23606</strain>
    </source>
</reference>
<dbReference type="InterPro" id="IPR019734">
    <property type="entry name" value="TPR_rpt"/>
</dbReference>